<dbReference type="OrthoDB" id="196103at2759"/>
<dbReference type="Proteomes" id="UP000799423">
    <property type="component" value="Unassembled WGS sequence"/>
</dbReference>
<feature type="transmembrane region" description="Helical" evidence="5">
    <location>
        <begin position="130"/>
        <end position="157"/>
    </location>
</feature>
<keyword evidence="7" id="KW-1185">Reference proteome</keyword>
<dbReference type="PANTHER" id="PTHR23294">
    <property type="entry name" value="ET TRANSLATION PRODUCT-RELATED"/>
    <property type="match status" value="1"/>
</dbReference>
<feature type="transmembrane region" description="Helical" evidence="5">
    <location>
        <begin position="200"/>
        <end position="220"/>
    </location>
</feature>
<feature type="transmembrane region" description="Helical" evidence="5">
    <location>
        <begin position="383"/>
        <end position="405"/>
    </location>
</feature>
<keyword evidence="4 5" id="KW-0472">Membrane</keyword>
<proteinExistence type="predicted"/>
<dbReference type="SUPFAM" id="SSF103473">
    <property type="entry name" value="MFS general substrate transporter"/>
    <property type="match status" value="1"/>
</dbReference>
<evidence type="ECO:0000313" key="7">
    <source>
        <dbReference type="Proteomes" id="UP000799423"/>
    </source>
</evidence>
<protein>
    <submittedName>
        <fullName evidence="6">MFS general substrate transporter</fullName>
    </submittedName>
</protein>
<evidence type="ECO:0000256" key="1">
    <source>
        <dbReference type="ARBA" id="ARBA00004141"/>
    </source>
</evidence>
<evidence type="ECO:0000256" key="3">
    <source>
        <dbReference type="ARBA" id="ARBA00022989"/>
    </source>
</evidence>
<dbReference type="InterPro" id="IPR011701">
    <property type="entry name" value="MFS"/>
</dbReference>
<evidence type="ECO:0000313" key="6">
    <source>
        <dbReference type="EMBL" id="KAF2845151.1"/>
    </source>
</evidence>
<keyword evidence="2 5" id="KW-0812">Transmembrane</keyword>
<evidence type="ECO:0000256" key="5">
    <source>
        <dbReference type="SAM" id="Phobius"/>
    </source>
</evidence>
<keyword evidence="3 5" id="KW-1133">Transmembrane helix</keyword>
<feature type="transmembrane region" description="Helical" evidence="5">
    <location>
        <begin position="259"/>
        <end position="279"/>
    </location>
</feature>
<dbReference type="Pfam" id="PF07690">
    <property type="entry name" value="MFS_1"/>
    <property type="match status" value="1"/>
</dbReference>
<dbReference type="GO" id="GO:0016020">
    <property type="term" value="C:membrane"/>
    <property type="evidence" value="ECO:0007669"/>
    <property type="project" value="UniProtKB-SubCell"/>
</dbReference>
<dbReference type="Gene3D" id="1.20.1250.20">
    <property type="entry name" value="MFS general substrate transporter like domains"/>
    <property type="match status" value="1"/>
</dbReference>
<feature type="transmembrane region" description="Helical" evidence="5">
    <location>
        <begin position="291"/>
        <end position="312"/>
    </location>
</feature>
<evidence type="ECO:0000256" key="4">
    <source>
        <dbReference type="ARBA" id="ARBA00023136"/>
    </source>
</evidence>
<dbReference type="EMBL" id="MU006353">
    <property type="protein sequence ID" value="KAF2845151.1"/>
    <property type="molecule type" value="Genomic_DNA"/>
</dbReference>
<dbReference type="InterPro" id="IPR036259">
    <property type="entry name" value="MFS_trans_sf"/>
</dbReference>
<feature type="transmembrane region" description="Helical" evidence="5">
    <location>
        <begin position="324"/>
        <end position="342"/>
    </location>
</feature>
<dbReference type="GO" id="GO:0022857">
    <property type="term" value="F:transmembrane transporter activity"/>
    <property type="evidence" value="ECO:0007669"/>
    <property type="project" value="InterPro"/>
</dbReference>
<feature type="transmembrane region" description="Helical" evidence="5">
    <location>
        <begin position="426"/>
        <end position="451"/>
    </location>
</feature>
<comment type="subcellular location">
    <subcellularLocation>
        <location evidence="1">Membrane</location>
        <topology evidence="1">Multi-pass membrane protein</topology>
    </subcellularLocation>
</comment>
<sequence>MSNATKNIDPEVQSAGEEPAKPVSRFTRWYRSPLFNVIIVGLISFTQPGIWNALNNVGAGGQQEPYLVNGANSLTFGIMVFGCSIFAILANKFGLKNVLIFGTLGYAPYSASLYGTRSYYAVNNRYGTEWFVLFGGATCGLAASALWASEGAIALGYADIHNRGKFTGIWLGLRELGQLIGSSIQLSINYKSGQRGKVGYTTYIVLIALQCMGLPLALFVSPPHKIIHRDGRKTADPTKDKAVMKEVQRWWALLRDRRFFLLIPVMIGFNWNNTYQGIYLTKYFSVRARTLGSLTSGIAATFANIFWGWFYDTKFFSRPTLAKFTWGIFSVLMLGLFGWQVANEKFYSEAVPKVTLDWDLPGFGRGFAVNVLFRFMNESHYMFVYWILGAFFDDIETLTLAVGLLRSFESVGSCLAFGIGAAKIKPMINLIIAFVMFSITIPSTFAATFLVPERPVDERKALLDTVSETENVKSVSDEEVSR</sequence>
<accession>A0A6A7APL4</accession>
<feature type="transmembrane region" description="Helical" evidence="5">
    <location>
        <begin position="66"/>
        <end position="90"/>
    </location>
</feature>
<dbReference type="InterPro" id="IPR051617">
    <property type="entry name" value="UNC-93-like_regulator"/>
</dbReference>
<gene>
    <name evidence="6" type="ORF">T440DRAFT_483628</name>
</gene>
<evidence type="ECO:0000256" key="2">
    <source>
        <dbReference type="ARBA" id="ARBA00022692"/>
    </source>
</evidence>
<dbReference type="PANTHER" id="PTHR23294:SF57">
    <property type="entry name" value="CINA C-TERMINAL DOMAIN-CONTAINING PROTEIN"/>
    <property type="match status" value="1"/>
</dbReference>
<dbReference type="AlphaFoldDB" id="A0A6A7APL4"/>
<name>A0A6A7APL4_9PLEO</name>
<feature type="transmembrane region" description="Helical" evidence="5">
    <location>
        <begin position="34"/>
        <end position="54"/>
    </location>
</feature>
<reference evidence="6" key="1">
    <citation type="submission" date="2020-01" db="EMBL/GenBank/DDBJ databases">
        <authorList>
            <consortium name="DOE Joint Genome Institute"/>
            <person name="Haridas S."/>
            <person name="Albert R."/>
            <person name="Binder M."/>
            <person name="Bloem J."/>
            <person name="Labutti K."/>
            <person name="Salamov A."/>
            <person name="Andreopoulos B."/>
            <person name="Baker S.E."/>
            <person name="Barry K."/>
            <person name="Bills G."/>
            <person name="Bluhm B.H."/>
            <person name="Cannon C."/>
            <person name="Castanera R."/>
            <person name="Culley D.E."/>
            <person name="Daum C."/>
            <person name="Ezra D."/>
            <person name="Gonzalez J.B."/>
            <person name="Henrissat B."/>
            <person name="Kuo A."/>
            <person name="Liang C."/>
            <person name="Lipzen A."/>
            <person name="Lutzoni F."/>
            <person name="Magnuson J."/>
            <person name="Mondo S."/>
            <person name="Nolan M."/>
            <person name="Ohm R."/>
            <person name="Pangilinan J."/>
            <person name="Park H.-J."/>
            <person name="Ramirez L."/>
            <person name="Alfaro M."/>
            <person name="Sun H."/>
            <person name="Tritt A."/>
            <person name="Yoshinaga Y."/>
            <person name="Zwiers L.-H."/>
            <person name="Turgeon B.G."/>
            <person name="Goodwin S.B."/>
            <person name="Spatafora J.W."/>
            <person name="Crous P.W."/>
            <person name="Grigoriev I.V."/>
        </authorList>
    </citation>
    <scope>NUCLEOTIDE SEQUENCE</scope>
    <source>
        <strain evidence="6">IPT5</strain>
    </source>
</reference>
<organism evidence="6 7">
    <name type="scientific">Plenodomus tracheiphilus IPT5</name>
    <dbReference type="NCBI Taxonomy" id="1408161"/>
    <lineage>
        <taxon>Eukaryota</taxon>
        <taxon>Fungi</taxon>
        <taxon>Dikarya</taxon>
        <taxon>Ascomycota</taxon>
        <taxon>Pezizomycotina</taxon>
        <taxon>Dothideomycetes</taxon>
        <taxon>Pleosporomycetidae</taxon>
        <taxon>Pleosporales</taxon>
        <taxon>Pleosporineae</taxon>
        <taxon>Leptosphaeriaceae</taxon>
        <taxon>Plenodomus</taxon>
    </lineage>
</organism>